<dbReference type="PANTHER" id="PTHR42830">
    <property type="entry name" value="OSMOTICALLY INDUCIBLE FAMILY PROTEIN"/>
    <property type="match status" value="1"/>
</dbReference>
<dbReference type="eggNOG" id="COG1764">
    <property type="taxonomic scope" value="Bacteria"/>
</dbReference>
<proteinExistence type="predicted"/>
<dbReference type="InterPro" id="IPR003718">
    <property type="entry name" value="OsmC/Ohr_fam"/>
</dbReference>
<keyword evidence="2" id="KW-1185">Reference proteome</keyword>
<evidence type="ECO:0000313" key="1">
    <source>
        <dbReference type="EMBL" id="GAD55176.1"/>
    </source>
</evidence>
<dbReference type="InterPro" id="IPR015946">
    <property type="entry name" value="KH_dom-like_a/b"/>
</dbReference>
<dbReference type="GO" id="GO:0004601">
    <property type="term" value="F:peroxidase activity"/>
    <property type="evidence" value="ECO:0007669"/>
    <property type="project" value="InterPro"/>
</dbReference>
<dbReference type="InterPro" id="IPR052707">
    <property type="entry name" value="OsmC_Ohr_Peroxiredoxin"/>
</dbReference>
<gene>
    <name evidence="1" type="ORF">MBELCI_1228</name>
</gene>
<name>U2YJU9_9RHOB</name>
<dbReference type="InterPro" id="IPR036102">
    <property type="entry name" value="OsmC/Ohrsf"/>
</dbReference>
<dbReference type="PANTHER" id="PTHR42830:SF1">
    <property type="entry name" value="OSMOTICALLY INDUCIBLE FAMILY PROTEIN"/>
    <property type="match status" value="1"/>
</dbReference>
<dbReference type="Gene3D" id="3.30.300.20">
    <property type="match status" value="1"/>
</dbReference>
<dbReference type="Proteomes" id="UP000016566">
    <property type="component" value="Unassembled WGS sequence"/>
</dbReference>
<reference evidence="1" key="1">
    <citation type="journal article" date="2013" name="Genome Announc.">
        <title>Draft Genome Sequence of Loktanella cinnabarina LL-001T, Isolated from Deep-Sea Floor Sediment.</title>
        <authorList>
            <person name="Nishi S."/>
            <person name="Tsubouchi T."/>
            <person name="Takaki Y."/>
            <person name="Koyanagi R."/>
            <person name="Satoh N."/>
            <person name="Maruyama T."/>
            <person name="Hatada Y."/>
        </authorList>
    </citation>
    <scope>NUCLEOTIDE SEQUENCE [LARGE SCALE GENOMIC DNA]</scope>
    <source>
        <strain evidence="1">LL-001</strain>
    </source>
</reference>
<dbReference type="STRING" id="1337093.MBELCI_1228"/>
<dbReference type="SUPFAM" id="SSF82784">
    <property type="entry name" value="OsmC-like"/>
    <property type="match status" value="1"/>
</dbReference>
<dbReference type="NCBIfam" id="TIGR03562">
    <property type="entry name" value="osmo_induc_OsmC"/>
    <property type="match status" value="1"/>
</dbReference>
<dbReference type="EMBL" id="BATB01000010">
    <property type="protein sequence ID" value="GAD55176.1"/>
    <property type="molecule type" value="Genomic_DNA"/>
</dbReference>
<organism evidence="1 2">
    <name type="scientific">Limimaricola cinnabarinus LL-001</name>
    <dbReference type="NCBI Taxonomy" id="1337093"/>
    <lineage>
        <taxon>Bacteria</taxon>
        <taxon>Pseudomonadati</taxon>
        <taxon>Pseudomonadota</taxon>
        <taxon>Alphaproteobacteria</taxon>
        <taxon>Rhodobacterales</taxon>
        <taxon>Paracoccaceae</taxon>
        <taxon>Limimaricola</taxon>
    </lineage>
</organism>
<dbReference type="AlphaFoldDB" id="U2YJU9"/>
<dbReference type="InterPro" id="IPR019904">
    <property type="entry name" value="Peroxiredoxin_OsmC"/>
</dbReference>
<protein>
    <submittedName>
        <fullName evidence="1">Osmotically inducible protein C</fullName>
    </submittedName>
</protein>
<accession>U2YJU9</accession>
<sequence>MIKKHGKAHWSGGIKEGGGEISTQTGVLKDQAYGFTPASKAAPAPIPRELIGAAHAACYAMALSLELGKDELTADDIDVQSTVSLEQVGEGFEITKIHLDVTAKVSGASEEQFRKAAEATKTGCPVSKVLKGAEITMDAKLV</sequence>
<comment type="caution">
    <text evidence="1">The sequence shown here is derived from an EMBL/GenBank/DDBJ whole genome shotgun (WGS) entry which is preliminary data.</text>
</comment>
<dbReference type="Pfam" id="PF02566">
    <property type="entry name" value="OsmC"/>
    <property type="match status" value="1"/>
</dbReference>
<dbReference type="GO" id="GO:0006979">
    <property type="term" value="P:response to oxidative stress"/>
    <property type="evidence" value="ECO:0007669"/>
    <property type="project" value="InterPro"/>
</dbReference>
<evidence type="ECO:0000313" key="2">
    <source>
        <dbReference type="Proteomes" id="UP000016566"/>
    </source>
</evidence>